<evidence type="ECO:0000313" key="3">
    <source>
        <dbReference type="EMBL" id="KAJ5142467.1"/>
    </source>
</evidence>
<dbReference type="EMBL" id="JAPQKL010000002">
    <property type="protein sequence ID" value="KAJ5142467.1"/>
    <property type="molecule type" value="Genomic_DNA"/>
</dbReference>
<evidence type="ECO:0000313" key="4">
    <source>
        <dbReference type="Proteomes" id="UP001149079"/>
    </source>
</evidence>
<dbReference type="OrthoDB" id="4332586at2759"/>
<protein>
    <submittedName>
        <fullName evidence="3">Uncharacterized protein</fullName>
    </submittedName>
</protein>
<sequence length="186" mass="20579">MGILHYPVSGENHGPFSSRLRDALASKAKPFDLWSVPESASGPQEEDCPYDMESQSSAEQTPMTMYKAMENEADADWAVETQTVPDHVPEAVHHGETGSPVSMDKFLRCLEDLNARLQSVEEQLEKQNLWNDEMDRGVKRMQGGYQDISALIEEAATLKEQLNAPGTLSIAGDDTWMTGVTFNASE</sequence>
<feature type="coiled-coil region" evidence="1">
    <location>
        <begin position="103"/>
        <end position="130"/>
    </location>
</feature>
<name>A0A9W9H9B8_9EURO</name>
<accession>A0A9W9H9B8</accession>
<gene>
    <name evidence="3" type="ORF">N7515_001254</name>
</gene>
<reference evidence="3" key="1">
    <citation type="submission" date="2022-11" db="EMBL/GenBank/DDBJ databases">
        <authorList>
            <person name="Petersen C."/>
        </authorList>
    </citation>
    <scope>NUCLEOTIDE SEQUENCE</scope>
    <source>
        <strain evidence="3">IBT 22155</strain>
    </source>
</reference>
<dbReference type="RefSeq" id="XP_056524111.1">
    <property type="nucleotide sequence ID" value="XM_056661998.1"/>
</dbReference>
<reference evidence="3" key="2">
    <citation type="journal article" date="2023" name="IMA Fungus">
        <title>Comparative genomic study of the Penicillium genus elucidates a diverse pangenome and 15 lateral gene transfer events.</title>
        <authorList>
            <person name="Petersen C."/>
            <person name="Sorensen T."/>
            <person name="Nielsen M.R."/>
            <person name="Sondergaard T.E."/>
            <person name="Sorensen J.L."/>
            <person name="Fitzpatrick D.A."/>
            <person name="Frisvad J.C."/>
            <person name="Nielsen K.L."/>
        </authorList>
    </citation>
    <scope>NUCLEOTIDE SEQUENCE</scope>
    <source>
        <strain evidence="3">IBT 22155</strain>
    </source>
</reference>
<dbReference type="AlphaFoldDB" id="A0A9W9H9B8"/>
<evidence type="ECO:0000256" key="1">
    <source>
        <dbReference type="SAM" id="Coils"/>
    </source>
</evidence>
<comment type="caution">
    <text evidence="3">The sequence shown here is derived from an EMBL/GenBank/DDBJ whole genome shotgun (WGS) entry which is preliminary data.</text>
</comment>
<evidence type="ECO:0000256" key="2">
    <source>
        <dbReference type="SAM" id="MobiDB-lite"/>
    </source>
</evidence>
<proteinExistence type="predicted"/>
<dbReference type="Proteomes" id="UP001149079">
    <property type="component" value="Unassembled WGS sequence"/>
</dbReference>
<keyword evidence="4" id="KW-1185">Reference proteome</keyword>
<feature type="region of interest" description="Disordered" evidence="2">
    <location>
        <begin position="31"/>
        <end position="60"/>
    </location>
</feature>
<keyword evidence="1" id="KW-0175">Coiled coil</keyword>
<dbReference type="GeneID" id="81401168"/>
<organism evidence="3 4">
    <name type="scientific">Penicillium bovifimosum</name>
    <dbReference type="NCBI Taxonomy" id="126998"/>
    <lineage>
        <taxon>Eukaryota</taxon>
        <taxon>Fungi</taxon>
        <taxon>Dikarya</taxon>
        <taxon>Ascomycota</taxon>
        <taxon>Pezizomycotina</taxon>
        <taxon>Eurotiomycetes</taxon>
        <taxon>Eurotiomycetidae</taxon>
        <taxon>Eurotiales</taxon>
        <taxon>Aspergillaceae</taxon>
        <taxon>Penicillium</taxon>
    </lineage>
</organism>